<reference evidence="2" key="1">
    <citation type="journal article" date="2023" name="G3 (Bethesda)">
        <title>A reference genome for the long-term kleptoplast-retaining sea slug Elysia crispata morphotype clarki.</title>
        <authorList>
            <person name="Eastman K.E."/>
            <person name="Pendleton A.L."/>
            <person name="Shaikh M.A."/>
            <person name="Suttiyut T."/>
            <person name="Ogas R."/>
            <person name="Tomko P."/>
            <person name="Gavelis G."/>
            <person name="Widhalm J.R."/>
            <person name="Wisecaver J.H."/>
        </authorList>
    </citation>
    <scope>NUCLEOTIDE SEQUENCE</scope>
    <source>
        <strain evidence="2">ECLA1</strain>
    </source>
</reference>
<proteinExistence type="predicted"/>
<dbReference type="EMBL" id="JAWDGP010007111">
    <property type="protein sequence ID" value="KAK3729834.1"/>
    <property type="molecule type" value="Genomic_DNA"/>
</dbReference>
<dbReference type="AlphaFoldDB" id="A0AAE0Y363"/>
<evidence type="ECO:0000313" key="3">
    <source>
        <dbReference type="Proteomes" id="UP001283361"/>
    </source>
</evidence>
<comment type="caution">
    <text evidence="2">The sequence shown here is derived from an EMBL/GenBank/DDBJ whole genome shotgun (WGS) entry which is preliminary data.</text>
</comment>
<evidence type="ECO:0000313" key="2">
    <source>
        <dbReference type="EMBL" id="KAK3729834.1"/>
    </source>
</evidence>
<keyword evidence="3" id="KW-1185">Reference proteome</keyword>
<accession>A0AAE0Y363</accession>
<gene>
    <name evidence="2" type="ORF">RRG08_058153</name>
</gene>
<name>A0AAE0Y363_9GAST</name>
<feature type="compositionally biased region" description="Basic and acidic residues" evidence="1">
    <location>
        <begin position="61"/>
        <end position="70"/>
    </location>
</feature>
<organism evidence="2 3">
    <name type="scientific">Elysia crispata</name>
    <name type="common">lettuce slug</name>
    <dbReference type="NCBI Taxonomy" id="231223"/>
    <lineage>
        <taxon>Eukaryota</taxon>
        <taxon>Metazoa</taxon>
        <taxon>Spiralia</taxon>
        <taxon>Lophotrochozoa</taxon>
        <taxon>Mollusca</taxon>
        <taxon>Gastropoda</taxon>
        <taxon>Heterobranchia</taxon>
        <taxon>Euthyneura</taxon>
        <taxon>Panpulmonata</taxon>
        <taxon>Sacoglossa</taxon>
        <taxon>Placobranchoidea</taxon>
        <taxon>Plakobranchidae</taxon>
        <taxon>Elysia</taxon>
    </lineage>
</organism>
<protein>
    <submittedName>
        <fullName evidence="2">Uncharacterized protein</fullName>
    </submittedName>
</protein>
<feature type="region of interest" description="Disordered" evidence="1">
    <location>
        <begin position="59"/>
        <end position="79"/>
    </location>
</feature>
<sequence length="93" mass="11132">MHFMLEAKSKICRQRPKGRNSDREIDVIQVDVEKLQLISLCLRRDTRVETWTLGKYTTNQDEGHRAHDPRPVGTVFGRSPRSRNYFRNRRCRF</sequence>
<dbReference type="Proteomes" id="UP001283361">
    <property type="component" value="Unassembled WGS sequence"/>
</dbReference>
<evidence type="ECO:0000256" key="1">
    <source>
        <dbReference type="SAM" id="MobiDB-lite"/>
    </source>
</evidence>